<dbReference type="EMBL" id="JAFCMP010000547">
    <property type="protein sequence ID" value="KAG5175724.1"/>
    <property type="molecule type" value="Genomic_DNA"/>
</dbReference>
<dbReference type="Pfam" id="PF00069">
    <property type="entry name" value="Pkinase"/>
    <property type="match status" value="1"/>
</dbReference>
<name>A0A835YHZ7_9STRA</name>
<keyword evidence="3" id="KW-0547">Nucleotide-binding</keyword>
<dbReference type="GO" id="GO:0004674">
    <property type="term" value="F:protein serine/threonine kinase activity"/>
    <property type="evidence" value="ECO:0007669"/>
    <property type="project" value="UniProtKB-KW"/>
</dbReference>
<dbReference type="InterPro" id="IPR008271">
    <property type="entry name" value="Ser/Thr_kinase_AS"/>
</dbReference>
<keyword evidence="4 8" id="KW-0418">Kinase</keyword>
<dbReference type="InterPro" id="IPR000719">
    <property type="entry name" value="Prot_kinase_dom"/>
</dbReference>
<sequence>MHHHSGSGARGSEQAHHHHREVQMMRSLRHPNLVAFLGSASRGNELFILQEWVPGGSVSALLSSFGCLNTKVVRRYARQALHGLAYLHANAIVHRDLKCANLLVDAGGNVKIADFGTSAVVSQCRGDHGQSRLMGTPGTPIYMAPELMFQLEGNQGLPVDIWAFGAAVLEMATAQPPWRITGPEGMPSIDYLRCLVARKRAPALPLDLDATLRSLLTQCFCWRSGDRPTCSALLAHDFL</sequence>
<dbReference type="PIRSF" id="PIRSF000654">
    <property type="entry name" value="Integrin-linked_kinase"/>
    <property type="match status" value="1"/>
</dbReference>
<keyword evidence="2" id="KW-0808">Transferase</keyword>
<evidence type="ECO:0000256" key="1">
    <source>
        <dbReference type="ARBA" id="ARBA00022527"/>
    </source>
</evidence>
<evidence type="ECO:0000313" key="8">
    <source>
        <dbReference type="EMBL" id="KAG5175724.1"/>
    </source>
</evidence>
<evidence type="ECO:0000256" key="3">
    <source>
        <dbReference type="ARBA" id="ARBA00022741"/>
    </source>
</evidence>
<dbReference type="PANTHER" id="PTHR11584:SF369">
    <property type="entry name" value="MITOGEN-ACTIVATED PROTEIN KINASE KINASE KINASE 19-RELATED"/>
    <property type="match status" value="1"/>
</dbReference>
<dbReference type="OrthoDB" id="266718at2759"/>
<proteinExistence type="predicted"/>
<dbReference type="PROSITE" id="PS00108">
    <property type="entry name" value="PROTEIN_KINASE_ST"/>
    <property type="match status" value="1"/>
</dbReference>
<protein>
    <submittedName>
        <fullName evidence="8">Kinase-like domain-containing protein</fullName>
    </submittedName>
</protein>
<reference evidence="8" key="1">
    <citation type="submission" date="2021-02" db="EMBL/GenBank/DDBJ databases">
        <title>First Annotated Genome of the Yellow-green Alga Tribonema minus.</title>
        <authorList>
            <person name="Mahan K.M."/>
        </authorList>
    </citation>
    <scope>NUCLEOTIDE SEQUENCE</scope>
    <source>
        <strain evidence="8">UTEX B ZZ1240</strain>
    </source>
</reference>
<feature type="region of interest" description="Disordered" evidence="6">
    <location>
        <begin position="1"/>
        <end position="21"/>
    </location>
</feature>
<feature type="domain" description="Protein kinase" evidence="7">
    <location>
        <begin position="1"/>
        <end position="239"/>
    </location>
</feature>
<dbReference type="PROSITE" id="PS50011">
    <property type="entry name" value="PROTEIN_KINASE_DOM"/>
    <property type="match status" value="1"/>
</dbReference>
<accession>A0A835YHZ7</accession>
<dbReference type="GO" id="GO:0005524">
    <property type="term" value="F:ATP binding"/>
    <property type="evidence" value="ECO:0007669"/>
    <property type="project" value="UniProtKB-KW"/>
</dbReference>
<organism evidence="8 9">
    <name type="scientific">Tribonema minus</name>
    <dbReference type="NCBI Taxonomy" id="303371"/>
    <lineage>
        <taxon>Eukaryota</taxon>
        <taxon>Sar</taxon>
        <taxon>Stramenopiles</taxon>
        <taxon>Ochrophyta</taxon>
        <taxon>PX clade</taxon>
        <taxon>Xanthophyceae</taxon>
        <taxon>Tribonematales</taxon>
        <taxon>Tribonemataceae</taxon>
        <taxon>Tribonema</taxon>
    </lineage>
</organism>
<feature type="non-terminal residue" evidence="8">
    <location>
        <position position="239"/>
    </location>
</feature>
<evidence type="ECO:0000256" key="4">
    <source>
        <dbReference type="ARBA" id="ARBA00022777"/>
    </source>
</evidence>
<dbReference type="SMART" id="SM00220">
    <property type="entry name" value="S_TKc"/>
    <property type="match status" value="1"/>
</dbReference>
<evidence type="ECO:0000256" key="2">
    <source>
        <dbReference type="ARBA" id="ARBA00022679"/>
    </source>
</evidence>
<dbReference type="Gene3D" id="1.10.510.10">
    <property type="entry name" value="Transferase(Phosphotransferase) domain 1"/>
    <property type="match status" value="1"/>
</dbReference>
<evidence type="ECO:0000256" key="5">
    <source>
        <dbReference type="ARBA" id="ARBA00022840"/>
    </source>
</evidence>
<keyword evidence="5" id="KW-0067">ATP-binding</keyword>
<evidence type="ECO:0000313" key="9">
    <source>
        <dbReference type="Proteomes" id="UP000664859"/>
    </source>
</evidence>
<comment type="caution">
    <text evidence="8">The sequence shown here is derived from an EMBL/GenBank/DDBJ whole genome shotgun (WGS) entry which is preliminary data.</text>
</comment>
<evidence type="ECO:0000256" key="6">
    <source>
        <dbReference type="SAM" id="MobiDB-lite"/>
    </source>
</evidence>
<keyword evidence="1" id="KW-0723">Serine/threonine-protein kinase</keyword>
<dbReference type="AlphaFoldDB" id="A0A835YHZ7"/>
<keyword evidence="9" id="KW-1185">Reference proteome</keyword>
<dbReference type="SUPFAM" id="SSF56112">
    <property type="entry name" value="Protein kinase-like (PK-like)"/>
    <property type="match status" value="1"/>
</dbReference>
<dbReference type="InterPro" id="IPR011009">
    <property type="entry name" value="Kinase-like_dom_sf"/>
</dbReference>
<dbReference type="Proteomes" id="UP000664859">
    <property type="component" value="Unassembled WGS sequence"/>
</dbReference>
<gene>
    <name evidence="8" type="ORF">JKP88DRAFT_159367</name>
</gene>
<dbReference type="PANTHER" id="PTHR11584">
    <property type="entry name" value="SERINE/THREONINE PROTEIN KINASE"/>
    <property type="match status" value="1"/>
</dbReference>
<evidence type="ECO:0000259" key="7">
    <source>
        <dbReference type="PROSITE" id="PS50011"/>
    </source>
</evidence>